<dbReference type="PaxDb" id="3055-EDO97533"/>
<dbReference type="Proteomes" id="UP000006906">
    <property type="component" value="Chromosome 11"/>
</dbReference>
<feature type="domain" description="OTU" evidence="1">
    <location>
        <begin position="109"/>
        <end position="272"/>
    </location>
</feature>
<dbReference type="GeneID" id="5726933"/>
<dbReference type="InParanoid" id="A0A2K3D793"/>
<dbReference type="AlphaFoldDB" id="A0A2K3D793"/>
<sequence length="272" mass="29062">MSDSCSDSLNEAKLLRDASAMSDGSDVESEGPDFRREFVLTPFVRGLKLVAEQVVGAAAVVAARRGDTVTIKHGVTAKEFEEVVARAMAVLGGVSDEEAVERMMKWTGIALANVEADGDCFFHAVLWALASLKISIPEELKCAKKLRAAFTQQAQKIAKALESKVALLKAAGAPPTDEKLQQCKAPATDAALGRDSLLSCCRRVGRCAGAYAPCCVRLRDCCSPLPWPPPAASSGQRCQDWSVTCCWMPLTLKSKAIMPRSPEVAPAPRLAL</sequence>
<dbReference type="EMBL" id="CM008972">
    <property type="protein sequence ID" value="PNW76390.1"/>
    <property type="molecule type" value="Genomic_DNA"/>
</dbReference>
<gene>
    <name evidence="2" type="ORF">CHLRE_11g467545v5</name>
</gene>
<dbReference type="KEGG" id="cre:CHLRE_11g467545v5"/>
<reference evidence="2 3" key="1">
    <citation type="journal article" date="2007" name="Science">
        <title>The Chlamydomonas genome reveals the evolution of key animal and plant functions.</title>
        <authorList>
            <person name="Merchant S.S."/>
            <person name="Prochnik S.E."/>
            <person name="Vallon O."/>
            <person name="Harris E.H."/>
            <person name="Karpowicz S.J."/>
            <person name="Witman G.B."/>
            <person name="Terry A."/>
            <person name="Salamov A."/>
            <person name="Fritz-Laylin L.K."/>
            <person name="Marechal-Drouard L."/>
            <person name="Marshall W.F."/>
            <person name="Qu L.H."/>
            <person name="Nelson D.R."/>
            <person name="Sanderfoot A.A."/>
            <person name="Spalding M.H."/>
            <person name="Kapitonov V.V."/>
            <person name="Ren Q."/>
            <person name="Ferris P."/>
            <person name="Lindquist E."/>
            <person name="Shapiro H."/>
            <person name="Lucas S.M."/>
            <person name="Grimwood J."/>
            <person name="Schmutz J."/>
            <person name="Cardol P."/>
            <person name="Cerutti H."/>
            <person name="Chanfreau G."/>
            <person name="Chen C.L."/>
            <person name="Cognat V."/>
            <person name="Croft M.T."/>
            <person name="Dent R."/>
            <person name="Dutcher S."/>
            <person name="Fernandez E."/>
            <person name="Fukuzawa H."/>
            <person name="Gonzalez-Ballester D."/>
            <person name="Gonzalez-Halphen D."/>
            <person name="Hallmann A."/>
            <person name="Hanikenne M."/>
            <person name="Hippler M."/>
            <person name="Inwood W."/>
            <person name="Jabbari K."/>
            <person name="Kalanon M."/>
            <person name="Kuras R."/>
            <person name="Lefebvre P.A."/>
            <person name="Lemaire S.D."/>
            <person name="Lobanov A.V."/>
            <person name="Lohr M."/>
            <person name="Manuell A."/>
            <person name="Meier I."/>
            <person name="Mets L."/>
            <person name="Mittag M."/>
            <person name="Mittelmeier T."/>
            <person name="Moroney J.V."/>
            <person name="Moseley J."/>
            <person name="Napoli C."/>
            <person name="Nedelcu A.M."/>
            <person name="Niyogi K."/>
            <person name="Novoselov S.V."/>
            <person name="Paulsen I.T."/>
            <person name="Pazour G."/>
            <person name="Purton S."/>
            <person name="Ral J.P."/>
            <person name="Riano-Pachon D.M."/>
            <person name="Riekhof W."/>
            <person name="Rymarquis L."/>
            <person name="Schroda M."/>
            <person name="Stern D."/>
            <person name="Umen J."/>
            <person name="Willows R."/>
            <person name="Wilson N."/>
            <person name="Zimmer S.L."/>
            <person name="Allmer J."/>
            <person name="Balk J."/>
            <person name="Bisova K."/>
            <person name="Chen C.J."/>
            <person name="Elias M."/>
            <person name="Gendler K."/>
            <person name="Hauser C."/>
            <person name="Lamb M.R."/>
            <person name="Ledford H."/>
            <person name="Long J.C."/>
            <person name="Minagawa J."/>
            <person name="Page M.D."/>
            <person name="Pan J."/>
            <person name="Pootakham W."/>
            <person name="Roje S."/>
            <person name="Rose A."/>
            <person name="Stahlberg E."/>
            <person name="Terauchi A.M."/>
            <person name="Yang P."/>
            <person name="Ball S."/>
            <person name="Bowler C."/>
            <person name="Dieckmann C.L."/>
            <person name="Gladyshev V.N."/>
            <person name="Green P."/>
            <person name="Jorgensen R."/>
            <person name="Mayfield S."/>
            <person name="Mueller-Roeber B."/>
            <person name="Rajamani S."/>
            <person name="Sayre R.T."/>
            <person name="Brokstein P."/>
            <person name="Dubchak I."/>
            <person name="Goodstein D."/>
            <person name="Hornick L."/>
            <person name="Huang Y.W."/>
            <person name="Jhaveri J."/>
            <person name="Luo Y."/>
            <person name="Martinez D."/>
            <person name="Ngau W.C."/>
            <person name="Otillar B."/>
            <person name="Poliakov A."/>
            <person name="Porter A."/>
            <person name="Szajkowski L."/>
            <person name="Werner G."/>
            <person name="Zhou K."/>
            <person name="Grigoriev I.V."/>
            <person name="Rokhsar D.S."/>
            <person name="Grossman A.R."/>
        </authorList>
    </citation>
    <scope>NUCLEOTIDE SEQUENCE [LARGE SCALE GENOMIC DNA]</scope>
    <source>
        <strain evidence="3">CC-503</strain>
    </source>
</reference>
<evidence type="ECO:0000313" key="3">
    <source>
        <dbReference type="Proteomes" id="UP000006906"/>
    </source>
</evidence>
<evidence type="ECO:0000313" key="2">
    <source>
        <dbReference type="EMBL" id="PNW76390.1"/>
    </source>
</evidence>
<protein>
    <recommendedName>
        <fullName evidence="1">OTU domain-containing protein</fullName>
    </recommendedName>
</protein>
<dbReference type="Gramene" id="PNW76390">
    <property type="protein sequence ID" value="PNW76390"/>
    <property type="gene ID" value="CHLRE_11g467545v5"/>
</dbReference>
<organism evidence="2 3">
    <name type="scientific">Chlamydomonas reinhardtii</name>
    <name type="common">Chlamydomonas smithii</name>
    <dbReference type="NCBI Taxonomy" id="3055"/>
    <lineage>
        <taxon>Eukaryota</taxon>
        <taxon>Viridiplantae</taxon>
        <taxon>Chlorophyta</taxon>
        <taxon>core chlorophytes</taxon>
        <taxon>Chlorophyceae</taxon>
        <taxon>CS clade</taxon>
        <taxon>Chlamydomonadales</taxon>
        <taxon>Chlamydomonadaceae</taxon>
        <taxon>Chlamydomonas</taxon>
    </lineage>
</organism>
<dbReference type="PROSITE" id="PS50802">
    <property type="entry name" value="OTU"/>
    <property type="match status" value="1"/>
</dbReference>
<keyword evidence="3" id="KW-1185">Reference proteome</keyword>
<proteinExistence type="predicted"/>
<dbReference type="ExpressionAtlas" id="A0A2K3D793">
    <property type="expression patterns" value="baseline and differential"/>
</dbReference>
<dbReference type="RefSeq" id="XP_042919299.1">
    <property type="nucleotide sequence ID" value="XM_043067298.1"/>
</dbReference>
<evidence type="ECO:0000259" key="1">
    <source>
        <dbReference type="PROSITE" id="PS50802"/>
    </source>
</evidence>
<accession>A0A2K3D793</accession>
<name>A0A2K3D793_CHLRE</name>
<dbReference type="InterPro" id="IPR003323">
    <property type="entry name" value="OTU_dom"/>
</dbReference>